<accession>A0A9X0UF17</accession>
<reference evidence="5" key="1">
    <citation type="submission" date="2020-08" db="EMBL/GenBank/DDBJ databases">
        <authorList>
            <person name="Hu Y."/>
            <person name="Nguyen S.V."/>
            <person name="Li F."/>
            <person name="Fanning S."/>
        </authorList>
    </citation>
    <scope>NUCLEOTIDE SEQUENCE</scope>
    <source>
        <strain evidence="5">SYSU D8009</strain>
    </source>
</reference>
<dbReference type="PANTHER" id="PTHR42789">
    <property type="entry name" value="D-ISOMER SPECIFIC 2-HYDROXYACID DEHYDROGENASE FAMILY PROTEIN (AFU_ORTHOLOGUE AFUA_6G10090)"/>
    <property type="match status" value="1"/>
</dbReference>
<proteinExistence type="inferred from homology"/>
<dbReference type="Gene3D" id="3.40.50.720">
    <property type="entry name" value="NAD(P)-binding Rossmann-like Domain"/>
    <property type="match status" value="2"/>
</dbReference>
<dbReference type="GO" id="GO:0051287">
    <property type="term" value="F:NAD binding"/>
    <property type="evidence" value="ECO:0007669"/>
    <property type="project" value="InterPro"/>
</dbReference>
<dbReference type="InterPro" id="IPR050857">
    <property type="entry name" value="D-2-hydroxyacid_DH"/>
</dbReference>
<dbReference type="FunFam" id="3.40.50.720:FF:000203">
    <property type="entry name" value="D-3-phosphoglycerate dehydrogenase (SerA)"/>
    <property type="match status" value="1"/>
</dbReference>
<evidence type="ECO:0000256" key="3">
    <source>
        <dbReference type="ARBA" id="ARBA00023027"/>
    </source>
</evidence>
<evidence type="ECO:0000313" key="5">
    <source>
        <dbReference type="EMBL" id="MBC4018282.1"/>
    </source>
</evidence>
<comment type="similarity">
    <text evidence="1">Belongs to the D-isomer specific 2-hydroxyacid dehydrogenase family.</text>
</comment>
<dbReference type="EMBL" id="JACOMF010000048">
    <property type="protein sequence ID" value="MBC4018282.1"/>
    <property type="molecule type" value="Genomic_DNA"/>
</dbReference>
<dbReference type="InterPro" id="IPR029753">
    <property type="entry name" value="D-isomer_DH_CS"/>
</dbReference>
<dbReference type="Pfam" id="PF02826">
    <property type="entry name" value="2-Hacid_dh_C"/>
    <property type="match status" value="1"/>
</dbReference>
<keyword evidence="3" id="KW-0520">NAD</keyword>
<dbReference type="PANTHER" id="PTHR42789:SF1">
    <property type="entry name" value="D-ISOMER SPECIFIC 2-HYDROXYACID DEHYDROGENASE FAMILY PROTEIN (AFU_ORTHOLOGUE AFUA_6G10090)"/>
    <property type="match status" value="1"/>
</dbReference>
<sequence>MRAIFVDANESLAAVTERLIQPGDLPVGINRNPDIRPADLPGLLAGHAIAIDDHTQLPVEVVKQCPDLKHIVFLGTGARSYMDPEALKAECGVDVHIIKGYGDTAVAEMAFALMWDAARQTAMMDAAIRRGDWPRVVGTQLTGKTVGLVGTGGIGAEMARLCAGIGMKVLAWNRSAKALPGVEFVPLDQLLAESDVVSVHLLLNDETRGFLSKEKLARMKPGAILVNTARGAIVDEAAMIAALEAGHLGHAALDVFDQEPLPAGHPLTRLSNATLTAHAAFRTPEASDNLIGAALEHCRRILRDGK</sequence>
<dbReference type="GO" id="GO:0016616">
    <property type="term" value="F:oxidoreductase activity, acting on the CH-OH group of donors, NAD or NADP as acceptor"/>
    <property type="evidence" value="ECO:0007669"/>
    <property type="project" value="UniProtKB-ARBA"/>
</dbReference>
<dbReference type="SUPFAM" id="SSF51735">
    <property type="entry name" value="NAD(P)-binding Rossmann-fold domains"/>
    <property type="match status" value="1"/>
</dbReference>
<dbReference type="PROSITE" id="PS00671">
    <property type="entry name" value="D_2_HYDROXYACID_DH_3"/>
    <property type="match status" value="1"/>
</dbReference>
<evidence type="ECO:0000256" key="2">
    <source>
        <dbReference type="ARBA" id="ARBA00023002"/>
    </source>
</evidence>
<dbReference type="AlphaFoldDB" id="A0A9X0UF17"/>
<dbReference type="InterPro" id="IPR036291">
    <property type="entry name" value="NAD(P)-bd_dom_sf"/>
</dbReference>
<dbReference type="Proteomes" id="UP000600101">
    <property type="component" value="Unassembled WGS sequence"/>
</dbReference>
<evidence type="ECO:0000256" key="1">
    <source>
        <dbReference type="ARBA" id="ARBA00005854"/>
    </source>
</evidence>
<keyword evidence="2" id="KW-0560">Oxidoreductase</keyword>
<feature type="domain" description="D-isomer specific 2-hydroxyacid dehydrogenase NAD-binding" evidence="4">
    <location>
        <begin position="111"/>
        <end position="280"/>
    </location>
</feature>
<dbReference type="InterPro" id="IPR006140">
    <property type="entry name" value="D-isomer_DH_NAD-bd"/>
</dbReference>
<dbReference type="RefSeq" id="WP_186773036.1">
    <property type="nucleotide sequence ID" value="NZ_JACOMF010000048.1"/>
</dbReference>
<gene>
    <name evidence="5" type="ORF">H7965_23620</name>
</gene>
<organism evidence="5 6">
    <name type="scientific">Siccirubricoccus deserti</name>
    <dbReference type="NCBI Taxonomy" id="2013562"/>
    <lineage>
        <taxon>Bacteria</taxon>
        <taxon>Pseudomonadati</taxon>
        <taxon>Pseudomonadota</taxon>
        <taxon>Alphaproteobacteria</taxon>
        <taxon>Acetobacterales</taxon>
        <taxon>Roseomonadaceae</taxon>
        <taxon>Siccirubricoccus</taxon>
    </lineage>
</organism>
<name>A0A9X0UF17_9PROT</name>
<evidence type="ECO:0000313" key="6">
    <source>
        <dbReference type="Proteomes" id="UP000600101"/>
    </source>
</evidence>
<protein>
    <submittedName>
        <fullName evidence="5">3-phosphoglycerate dehydrogenase</fullName>
    </submittedName>
</protein>
<comment type="caution">
    <text evidence="5">The sequence shown here is derived from an EMBL/GenBank/DDBJ whole genome shotgun (WGS) entry which is preliminary data.</text>
</comment>
<evidence type="ECO:0000259" key="4">
    <source>
        <dbReference type="Pfam" id="PF02826"/>
    </source>
</evidence>
<keyword evidence="6" id="KW-1185">Reference proteome</keyword>
<dbReference type="SUPFAM" id="SSF52283">
    <property type="entry name" value="Formate/glycerate dehydrogenase catalytic domain-like"/>
    <property type="match status" value="1"/>
</dbReference>